<dbReference type="AlphaFoldDB" id="A0A2N1J9X4"/>
<gene>
    <name evidence="7" type="primary">PRP45</name>
    <name evidence="7" type="ORF">MVES_002783</name>
</gene>
<keyword evidence="3" id="KW-0508">mRNA splicing</keyword>
<dbReference type="RefSeq" id="XP_056063728.1">
    <property type="nucleotide sequence ID" value="XM_056207753.1"/>
</dbReference>
<accession>A0A2N1J9X4</accession>
<keyword evidence="3" id="KW-0507">mRNA processing</keyword>
<dbReference type="EMBL" id="KZ454992">
    <property type="protein sequence ID" value="PKI83345.1"/>
    <property type="molecule type" value="Genomic_DNA"/>
</dbReference>
<evidence type="ECO:0000256" key="5">
    <source>
        <dbReference type="SAM" id="MobiDB-lite"/>
    </source>
</evidence>
<keyword evidence="8" id="KW-1185">Reference proteome</keyword>
<dbReference type="OrthoDB" id="666364at2759"/>
<dbReference type="Proteomes" id="UP000232875">
    <property type="component" value="Unassembled WGS sequence"/>
</dbReference>
<comment type="function">
    <text evidence="3">Involved in pre-mRNA splicing.</text>
</comment>
<comment type="similarity">
    <text evidence="1 3">Belongs to the SNW family.</text>
</comment>
<evidence type="ECO:0000313" key="7">
    <source>
        <dbReference type="EMBL" id="PKI83345.1"/>
    </source>
</evidence>
<protein>
    <recommendedName>
        <fullName evidence="2 3">Pre-mRNA-processing protein 45</fullName>
    </recommendedName>
</protein>
<reference evidence="7 8" key="1">
    <citation type="submission" date="2017-10" db="EMBL/GenBank/DDBJ databases">
        <title>A novel species of cold-tolerant Malassezia isolated from bats.</title>
        <authorList>
            <person name="Lorch J.M."/>
            <person name="Palmer J.M."/>
            <person name="Vanderwolf K.J."/>
            <person name="Schmidt K.Z."/>
            <person name="Verant M.L."/>
            <person name="Weller T.J."/>
            <person name="Blehert D.S."/>
        </authorList>
    </citation>
    <scope>NUCLEOTIDE SEQUENCE [LARGE SCALE GENOMIC DNA]</scope>
    <source>
        <strain evidence="7 8">NWHC:44797-103</strain>
    </source>
</reference>
<keyword evidence="4" id="KW-0175">Coiled coil</keyword>
<feature type="coiled-coil region" evidence="4">
    <location>
        <begin position="234"/>
        <end position="267"/>
    </location>
</feature>
<comment type="subcellular location">
    <subcellularLocation>
        <location evidence="3">Nucleus</location>
    </subcellularLocation>
</comment>
<dbReference type="GO" id="GO:0005681">
    <property type="term" value="C:spliceosomal complex"/>
    <property type="evidence" value="ECO:0007669"/>
    <property type="project" value="UniProtKB-UniRule"/>
</dbReference>
<feature type="domain" description="SKI-interacting protein SKIP SNW" evidence="6">
    <location>
        <begin position="113"/>
        <end position="268"/>
    </location>
</feature>
<dbReference type="GeneID" id="80902441"/>
<evidence type="ECO:0000256" key="3">
    <source>
        <dbReference type="RuleBase" id="RU367140"/>
    </source>
</evidence>
<feature type="compositionally biased region" description="Basic and acidic residues" evidence="5">
    <location>
        <begin position="302"/>
        <end position="319"/>
    </location>
</feature>
<evidence type="ECO:0000313" key="8">
    <source>
        <dbReference type="Proteomes" id="UP000232875"/>
    </source>
</evidence>
<evidence type="ECO:0000256" key="2">
    <source>
        <dbReference type="ARBA" id="ARBA00022160"/>
    </source>
</evidence>
<dbReference type="InterPro" id="IPR017862">
    <property type="entry name" value="SKI-int_prot_SKIP"/>
</dbReference>
<dbReference type="PANTHER" id="PTHR12096">
    <property type="entry name" value="NUCLEAR PROTEIN SKIP-RELATED"/>
    <property type="match status" value="1"/>
</dbReference>
<dbReference type="Pfam" id="PF02731">
    <property type="entry name" value="SKIP_SNW"/>
    <property type="match status" value="1"/>
</dbReference>
<feature type="compositionally biased region" description="Basic and acidic residues" evidence="5">
    <location>
        <begin position="58"/>
        <end position="88"/>
    </location>
</feature>
<feature type="compositionally biased region" description="Polar residues" evidence="5">
    <location>
        <begin position="104"/>
        <end position="120"/>
    </location>
</feature>
<organism evidence="7 8">
    <name type="scientific">Malassezia vespertilionis</name>
    <dbReference type="NCBI Taxonomy" id="2020962"/>
    <lineage>
        <taxon>Eukaryota</taxon>
        <taxon>Fungi</taxon>
        <taxon>Dikarya</taxon>
        <taxon>Basidiomycota</taxon>
        <taxon>Ustilaginomycotina</taxon>
        <taxon>Malasseziomycetes</taxon>
        <taxon>Malasseziales</taxon>
        <taxon>Malasseziaceae</taxon>
        <taxon>Malassezia</taxon>
    </lineage>
</organism>
<feature type="region of interest" description="Disordered" evidence="5">
    <location>
        <begin position="58"/>
        <end position="174"/>
    </location>
</feature>
<feature type="compositionally biased region" description="Low complexity" evidence="5">
    <location>
        <begin position="270"/>
        <end position="293"/>
    </location>
</feature>
<evidence type="ECO:0000259" key="6">
    <source>
        <dbReference type="Pfam" id="PF02731"/>
    </source>
</evidence>
<name>A0A2N1J9X4_9BASI</name>
<feature type="region of interest" description="Disordered" evidence="5">
    <location>
        <begin position="267"/>
        <end position="319"/>
    </location>
</feature>
<proteinExistence type="inferred from homology"/>
<dbReference type="STRING" id="2020962.A0A2N1J9X4"/>
<evidence type="ECO:0000256" key="1">
    <source>
        <dbReference type="ARBA" id="ARBA00010197"/>
    </source>
</evidence>
<comment type="subunit">
    <text evidence="3">Associated with the spliceosome.</text>
</comment>
<evidence type="ECO:0000256" key="4">
    <source>
        <dbReference type="SAM" id="Coils"/>
    </source>
</evidence>
<dbReference type="GO" id="GO:0000398">
    <property type="term" value="P:mRNA splicing, via spliceosome"/>
    <property type="evidence" value="ECO:0007669"/>
    <property type="project" value="InterPro"/>
</dbReference>
<feature type="compositionally biased region" description="Pro residues" evidence="5">
    <location>
        <begin position="153"/>
        <end position="164"/>
    </location>
</feature>
<keyword evidence="3" id="KW-0539">Nucleus</keyword>
<dbReference type="InterPro" id="IPR004015">
    <property type="entry name" value="SKI-int_prot_SKIP_SNW-dom"/>
</dbReference>
<keyword evidence="3" id="KW-0747">Spliceosome</keyword>
<sequence>MSVCRSEQAMLIMQRPGGALTLHVDADGKARYDAIVQQGRRPGSYVQSQYKDLVPLSERDDYRESKRPLERPSDEEVKSTTENTRRALELIVQGKTKAAKPTNVAATGGNSSYLRYTPASQGADGRKQRIIKMTEVVEDPLEPPRHQFKKVPNGPPSPPPPVLRSPPRKVTAQEQKEWMVPPCISNWKNNKGYTIPLDKRLAADGRGLQDVYINDNFAQFSEALHLADQHAREEVRERNQMQQKIAAREKAEREENLRMLAQRAREERAGMSSGHMAASGSTVASAVAGYGSSESDDDDEAVAERDRLREERRRERERDLRLNNMGTEQRARMFAKEQNRDISEKVALGLAKPTLSKESMTDARLFNRESLSNTFGEDDSYNVYDKPLFQGSSAAAAIYRRPGTGTADDMYGGGTESGISAELENDRFGLGRRKGFEGSQFQEERTGPVQFEKDASDPFAIDAFLEEAKRGTKRAGLENPAAEKRARE</sequence>